<name>A0A6D2INR2_9BRAS</name>
<dbReference type="GO" id="GO:0015074">
    <property type="term" value="P:DNA integration"/>
    <property type="evidence" value="ECO:0007669"/>
    <property type="project" value="InterPro"/>
</dbReference>
<dbReference type="PROSITE" id="PS50994">
    <property type="entry name" value="INTEGRASE"/>
    <property type="match status" value="1"/>
</dbReference>
<dbReference type="Proteomes" id="UP000467841">
    <property type="component" value="Unassembled WGS sequence"/>
</dbReference>
<dbReference type="InterPro" id="IPR012337">
    <property type="entry name" value="RNaseH-like_sf"/>
</dbReference>
<sequence>MRGWGIEQHCVCGERDKQGTTLGAGLLGSTATPDWDDIWCGIRFSKFLSLILQVHMSEVPTASIVLYRDPRFASEFWRAFQAEMSTKVHMSTAYHPHTDGKSKRTIQTLRDLLRMCMLDWDGHWADHLSLVEIAYNNNFQTSIGMAPFEALYGRPCRTLLCWTQVGDRNMYGAKYVQETTEKVCVVRLSMKEAQDRQTIYADRRRQELEFQVGDRLLKLPPIMRAFHKVFDVSMLRKCLHPSKELVARIPQDHRPDLTVLAVLVRILERRVKVLWNKKIPLLRV</sequence>
<comment type="caution">
    <text evidence="2">The sequence shown here is derived from an EMBL/GenBank/DDBJ whole genome shotgun (WGS) entry which is preliminary data.</text>
</comment>
<keyword evidence="3" id="KW-1185">Reference proteome</keyword>
<dbReference type="AlphaFoldDB" id="A0A6D2INR2"/>
<gene>
    <name evidence="2" type="ORF">MERR_LOCUS16517</name>
</gene>
<dbReference type="EMBL" id="CACVBM020001079">
    <property type="protein sequence ID" value="CAA7029282.1"/>
    <property type="molecule type" value="Genomic_DNA"/>
</dbReference>
<feature type="domain" description="Integrase catalytic" evidence="1">
    <location>
        <begin position="63"/>
        <end position="155"/>
    </location>
</feature>
<proteinExistence type="predicted"/>
<protein>
    <recommendedName>
        <fullName evidence="1">Integrase catalytic domain-containing protein</fullName>
    </recommendedName>
</protein>
<reference evidence="2" key="1">
    <citation type="submission" date="2020-01" db="EMBL/GenBank/DDBJ databases">
        <authorList>
            <person name="Mishra B."/>
        </authorList>
    </citation>
    <scope>NUCLEOTIDE SEQUENCE [LARGE SCALE GENOMIC DNA]</scope>
</reference>
<dbReference type="GO" id="GO:0003676">
    <property type="term" value="F:nucleic acid binding"/>
    <property type="evidence" value="ECO:0007669"/>
    <property type="project" value="InterPro"/>
</dbReference>
<accession>A0A6D2INR2</accession>
<dbReference type="SUPFAM" id="SSF53098">
    <property type="entry name" value="Ribonuclease H-like"/>
    <property type="match status" value="1"/>
</dbReference>
<dbReference type="Gene3D" id="3.30.420.10">
    <property type="entry name" value="Ribonuclease H-like superfamily/Ribonuclease H"/>
    <property type="match status" value="1"/>
</dbReference>
<evidence type="ECO:0000259" key="1">
    <source>
        <dbReference type="PROSITE" id="PS50994"/>
    </source>
</evidence>
<dbReference type="PANTHER" id="PTHR45835:SF99">
    <property type="entry name" value="CHROMO DOMAIN-CONTAINING PROTEIN-RELATED"/>
    <property type="match status" value="1"/>
</dbReference>
<dbReference type="InterPro" id="IPR036397">
    <property type="entry name" value="RNaseH_sf"/>
</dbReference>
<organism evidence="2 3">
    <name type="scientific">Microthlaspi erraticum</name>
    <dbReference type="NCBI Taxonomy" id="1685480"/>
    <lineage>
        <taxon>Eukaryota</taxon>
        <taxon>Viridiplantae</taxon>
        <taxon>Streptophyta</taxon>
        <taxon>Embryophyta</taxon>
        <taxon>Tracheophyta</taxon>
        <taxon>Spermatophyta</taxon>
        <taxon>Magnoliopsida</taxon>
        <taxon>eudicotyledons</taxon>
        <taxon>Gunneridae</taxon>
        <taxon>Pentapetalae</taxon>
        <taxon>rosids</taxon>
        <taxon>malvids</taxon>
        <taxon>Brassicales</taxon>
        <taxon>Brassicaceae</taxon>
        <taxon>Coluteocarpeae</taxon>
        <taxon>Microthlaspi</taxon>
    </lineage>
</organism>
<dbReference type="InterPro" id="IPR001584">
    <property type="entry name" value="Integrase_cat-core"/>
</dbReference>
<evidence type="ECO:0000313" key="3">
    <source>
        <dbReference type="Proteomes" id="UP000467841"/>
    </source>
</evidence>
<evidence type="ECO:0000313" key="2">
    <source>
        <dbReference type="EMBL" id="CAA7029282.1"/>
    </source>
</evidence>
<dbReference type="PANTHER" id="PTHR45835">
    <property type="entry name" value="YALI0A06105P"/>
    <property type="match status" value="1"/>
</dbReference>
<dbReference type="OrthoDB" id="115950at2759"/>